<accession>A0A0D0B7A0</accession>
<proteinExistence type="predicted"/>
<dbReference type="AlphaFoldDB" id="A0A0D0B7A0"/>
<name>A0A0D0B7A0_9AGAR</name>
<keyword evidence="2" id="KW-1185">Reference proteome</keyword>
<evidence type="ECO:0000313" key="1">
    <source>
        <dbReference type="EMBL" id="KIK49931.1"/>
    </source>
</evidence>
<protein>
    <submittedName>
        <fullName evidence="1">Uncharacterized protein</fullName>
    </submittedName>
</protein>
<dbReference type="OrthoDB" id="5599163at2759"/>
<dbReference type="HOGENOM" id="CLU_1372343_0_0_1"/>
<reference evidence="1 2" key="1">
    <citation type="submission" date="2014-04" db="EMBL/GenBank/DDBJ databases">
        <title>Evolutionary Origins and Diversification of the Mycorrhizal Mutualists.</title>
        <authorList>
            <consortium name="DOE Joint Genome Institute"/>
            <consortium name="Mycorrhizal Genomics Consortium"/>
            <person name="Kohler A."/>
            <person name="Kuo A."/>
            <person name="Nagy L.G."/>
            <person name="Floudas D."/>
            <person name="Copeland A."/>
            <person name="Barry K.W."/>
            <person name="Cichocki N."/>
            <person name="Veneault-Fourrey C."/>
            <person name="LaButti K."/>
            <person name="Lindquist E.A."/>
            <person name="Lipzen A."/>
            <person name="Lundell T."/>
            <person name="Morin E."/>
            <person name="Murat C."/>
            <person name="Riley R."/>
            <person name="Ohm R."/>
            <person name="Sun H."/>
            <person name="Tunlid A."/>
            <person name="Henrissat B."/>
            <person name="Grigoriev I.V."/>
            <person name="Hibbett D.S."/>
            <person name="Martin F."/>
        </authorList>
    </citation>
    <scope>NUCLEOTIDE SEQUENCE [LARGE SCALE GENOMIC DNA]</scope>
    <source>
        <strain evidence="1 2">FD-317 M1</strain>
    </source>
</reference>
<organism evidence="1 2">
    <name type="scientific">Collybiopsis luxurians FD-317 M1</name>
    <dbReference type="NCBI Taxonomy" id="944289"/>
    <lineage>
        <taxon>Eukaryota</taxon>
        <taxon>Fungi</taxon>
        <taxon>Dikarya</taxon>
        <taxon>Basidiomycota</taxon>
        <taxon>Agaricomycotina</taxon>
        <taxon>Agaricomycetes</taxon>
        <taxon>Agaricomycetidae</taxon>
        <taxon>Agaricales</taxon>
        <taxon>Marasmiineae</taxon>
        <taxon>Omphalotaceae</taxon>
        <taxon>Collybiopsis</taxon>
        <taxon>Collybiopsis luxurians</taxon>
    </lineage>
</organism>
<evidence type="ECO:0000313" key="2">
    <source>
        <dbReference type="Proteomes" id="UP000053593"/>
    </source>
</evidence>
<sequence>MVQPDFHVLYVWQPLCPLINPEDYVDENNGEPITFRMAEGVTEVPYDFDEFKHKIDMRSRYMTTSPALDESDFEDDLQEIIDKEHMFEFKCDKLYEDKGMNMSVFHKTLLPEEGSQFNEENPYSLNHCSEAGNKIDNHLPSIKEWHLDLDTDKILDWSEKEVTSFIRKAKKFFVNEKGRLYHWRPDDESQPQLVVNCNK</sequence>
<gene>
    <name evidence="1" type="ORF">GYMLUDRAFT_65478</name>
</gene>
<dbReference type="Proteomes" id="UP000053593">
    <property type="component" value="Unassembled WGS sequence"/>
</dbReference>
<dbReference type="EMBL" id="KN834954">
    <property type="protein sequence ID" value="KIK49931.1"/>
    <property type="molecule type" value="Genomic_DNA"/>
</dbReference>